<dbReference type="PANTHER" id="PTHR44329">
    <property type="entry name" value="SERINE/THREONINE-PROTEIN KINASE TNNI3K-RELATED"/>
    <property type="match status" value="1"/>
</dbReference>
<dbReference type="PROSITE" id="PS50011">
    <property type="entry name" value="PROTEIN_KINASE_DOM"/>
    <property type="match status" value="1"/>
</dbReference>
<protein>
    <recommendedName>
        <fullName evidence="1">Protein kinase domain-containing protein</fullName>
    </recommendedName>
</protein>
<dbReference type="Pfam" id="PF07714">
    <property type="entry name" value="PK_Tyr_Ser-Thr"/>
    <property type="match status" value="1"/>
</dbReference>
<dbReference type="SUPFAM" id="SSF56112">
    <property type="entry name" value="Protein kinase-like (PK-like)"/>
    <property type="match status" value="1"/>
</dbReference>
<dbReference type="InterPro" id="IPR051681">
    <property type="entry name" value="Ser/Thr_Kinases-Pseudokinases"/>
</dbReference>
<evidence type="ECO:0000313" key="3">
    <source>
        <dbReference type="Proteomes" id="UP000053593"/>
    </source>
</evidence>
<dbReference type="InterPro" id="IPR001245">
    <property type="entry name" value="Ser-Thr/Tyr_kinase_cat_dom"/>
</dbReference>
<feature type="non-terminal residue" evidence="2">
    <location>
        <position position="1"/>
    </location>
</feature>
<evidence type="ECO:0000259" key="1">
    <source>
        <dbReference type="PROSITE" id="PS50011"/>
    </source>
</evidence>
<feature type="domain" description="Protein kinase" evidence="1">
    <location>
        <begin position="1"/>
        <end position="142"/>
    </location>
</feature>
<dbReference type="EMBL" id="KN834851">
    <property type="protein sequence ID" value="KIK51971.1"/>
    <property type="molecule type" value="Genomic_DNA"/>
</dbReference>
<name>A0A0D0BC56_9AGAR</name>
<dbReference type="Proteomes" id="UP000053593">
    <property type="component" value="Unassembled WGS sequence"/>
</dbReference>
<dbReference type="GO" id="GO:0004674">
    <property type="term" value="F:protein serine/threonine kinase activity"/>
    <property type="evidence" value="ECO:0007669"/>
    <property type="project" value="TreeGrafter"/>
</dbReference>
<dbReference type="InterPro" id="IPR011009">
    <property type="entry name" value="Kinase-like_dom_sf"/>
</dbReference>
<dbReference type="HOGENOM" id="CLU_000288_7_18_1"/>
<reference evidence="2 3" key="1">
    <citation type="submission" date="2014-04" db="EMBL/GenBank/DDBJ databases">
        <title>Evolutionary Origins and Diversification of the Mycorrhizal Mutualists.</title>
        <authorList>
            <consortium name="DOE Joint Genome Institute"/>
            <consortium name="Mycorrhizal Genomics Consortium"/>
            <person name="Kohler A."/>
            <person name="Kuo A."/>
            <person name="Nagy L.G."/>
            <person name="Floudas D."/>
            <person name="Copeland A."/>
            <person name="Barry K.W."/>
            <person name="Cichocki N."/>
            <person name="Veneault-Fourrey C."/>
            <person name="LaButti K."/>
            <person name="Lindquist E.A."/>
            <person name="Lipzen A."/>
            <person name="Lundell T."/>
            <person name="Morin E."/>
            <person name="Murat C."/>
            <person name="Riley R."/>
            <person name="Ohm R."/>
            <person name="Sun H."/>
            <person name="Tunlid A."/>
            <person name="Henrissat B."/>
            <person name="Grigoriev I.V."/>
            <person name="Hibbett D.S."/>
            <person name="Martin F."/>
        </authorList>
    </citation>
    <scope>NUCLEOTIDE SEQUENCE [LARGE SCALE GENOMIC DNA]</scope>
    <source>
        <strain evidence="2 3">FD-317 M1</strain>
    </source>
</reference>
<sequence>CNIFIGDNGVPVLCDIGISQLPTPPDWTIPSDDGTRWMAPEVMDPRLMSGASIPEGQIAPMSDVYSFGMTMLEVYSGNIPFHSRRFYGAVVLDVIRGVRPPRPSKQTCPQLTDELWQIIQSCWAQDPFQRRESFFVVLSELH</sequence>
<dbReference type="Gene3D" id="1.10.510.10">
    <property type="entry name" value="Transferase(Phosphotransferase) domain 1"/>
    <property type="match status" value="1"/>
</dbReference>
<dbReference type="AlphaFoldDB" id="A0A0D0BC56"/>
<organism evidence="2 3">
    <name type="scientific">Collybiopsis luxurians FD-317 M1</name>
    <dbReference type="NCBI Taxonomy" id="944289"/>
    <lineage>
        <taxon>Eukaryota</taxon>
        <taxon>Fungi</taxon>
        <taxon>Dikarya</taxon>
        <taxon>Basidiomycota</taxon>
        <taxon>Agaricomycotina</taxon>
        <taxon>Agaricomycetes</taxon>
        <taxon>Agaricomycetidae</taxon>
        <taxon>Agaricales</taxon>
        <taxon>Marasmiineae</taxon>
        <taxon>Omphalotaceae</taxon>
        <taxon>Collybiopsis</taxon>
        <taxon>Collybiopsis luxurians</taxon>
    </lineage>
</organism>
<accession>A0A0D0BC56</accession>
<dbReference type="GO" id="GO:0005524">
    <property type="term" value="F:ATP binding"/>
    <property type="evidence" value="ECO:0007669"/>
    <property type="project" value="InterPro"/>
</dbReference>
<gene>
    <name evidence="2" type="ORF">GYMLUDRAFT_180782</name>
</gene>
<dbReference type="InterPro" id="IPR000719">
    <property type="entry name" value="Prot_kinase_dom"/>
</dbReference>
<proteinExistence type="predicted"/>
<keyword evidence="3" id="KW-1185">Reference proteome</keyword>
<evidence type="ECO:0000313" key="2">
    <source>
        <dbReference type="EMBL" id="KIK51971.1"/>
    </source>
</evidence>
<dbReference type="OrthoDB" id="538607at2759"/>